<dbReference type="Pfam" id="PF00171">
    <property type="entry name" value="Aldedh"/>
    <property type="match status" value="1"/>
</dbReference>
<comment type="caution">
    <text evidence="4">The sequence shown here is derived from an EMBL/GenBank/DDBJ whole genome shotgun (WGS) entry which is preliminary data.</text>
</comment>
<dbReference type="Gene3D" id="3.40.605.10">
    <property type="entry name" value="Aldehyde Dehydrogenase, Chain A, domain 1"/>
    <property type="match status" value="1"/>
</dbReference>
<keyword evidence="2" id="KW-0520">NAD</keyword>
<dbReference type="PANTHER" id="PTHR42862:SF1">
    <property type="entry name" value="DELTA-1-PYRROLINE-5-CARBOXYLATE DEHYDROGENASE 2, ISOFORM A-RELATED"/>
    <property type="match status" value="1"/>
</dbReference>
<dbReference type="InterPro" id="IPR015590">
    <property type="entry name" value="Aldehyde_DH_dom"/>
</dbReference>
<dbReference type="InterPro" id="IPR016162">
    <property type="entry name" value="Ald_DH_N"/>
</dbReference>
<feature type="domain" description="Aldehyde dehydrogenase" evidence="3">
    <location>
        <begin position="52"/>
        <end position="519"/>
    </location>
</feature>
<organism evidence="4">
    <name type="scientific">Caldiarchaeum subterraneum</name>
    <dbReference type="NCBI Taxonomy" id="311458"/>
    <lineage>
        <taxon>Archaea</taxon>
        <taxon>Nitrososphaerota</taxon>
        <taxon>Candidatus Caldarchaeales</taxon>
        <taxon>Candidatus Caldarchaeaceae</taxon>
        <taxon>Candidatus Caldarchaeum</taxon>
    </lineage>
</organism>
<evidence type="ECO:0000259" key="3">
    <source>
        <dbReference type="Pfam" id="PF00171"/>
    </source>
</evidence>
<evidence type="ECO:0000256" key="2">
    <source>
        <dbReference type="ARBA" id="ARBA00023027"/>
    </source>
</evidence>
<dbReference type="GO" id="GO:0003842">
    <property type="term" value="F:L-glutamate gamma-semialdehyde dehydrogenase activity"/>
    <property type="evidence" value="ECO:0007669"/>
    <property type="project" value="TreeGrafter"/>
</dbReference>
<proteinExistence type="predicted"/>
<reference evidence="4" key="1">
    <citation type="journal article" date="2020" name="mSystems">
        <title>Genome- and Community-Level Interaction Insights into Carbon Utilization and Element Cycling Functions of Hydrothermarchaeota in Hydrothermal Sediment.</title>
        <authorList>
            <person name="Zhou Z."/>
            <person name="Liu Y."/>
            <person name="Xu W."/>
            <person name="Pan J."/>
            <person name="Luo Z.H."/>
            <person name="Li M."/>
        </authorList>
    </citation>
    <scope>NUCLEOTIDE SEQUENCE [LARGE SCALE GENOMIC DNA]</scope>
    <source>
        <strain evidence="4">SpSt-1056</strain>
    </source>
</reference>
<dbReference type="InterPro" id="IPR016161">
    <property type="entry name" value="Ald_DH/histidinol_DH"/>
</dbReference>
<gene>
    <name evidence="4" type="ORF">ENM11_02585</name>
</gene>
<dbReference type="GO" id="GO:0009898">
    <property type="term" value="C:cytoplasmic side of plasma membrane"/>
    <property type="evidence" value="ECO:0007669"/>
    <property type="project" value="TreeGrafter"/>
</dbReference>
<dbReference type="AlphaFoldDB" id="A0A7C5QCQ4"/>
<accession>A0A7C5QCQ4</accession>
<sequence length="530" mass="58834">MSAKPGQKITYVSLFADETLHPAYEKALETVEKKYLGKRYPMHVGDREILSEDGEFEKRSPIDTSIVVGYFQRGNAKHLRQAIETAKNKFGEWASTDWRERVRIVRSAAELIDERKFEIAAVITYEAGKNRLEALAECWEAIDALKYYARIMEENNGYEKEMGPGGPGESCKMVARPYGVWAVISPFNFPFMLANGMMLGALITGNTVVFKPTSEAPLSGLLLYKIFRDAGVPAGVVNYVTGPGDVFEEEITTNADIAGIAFTGSKDVGMRLYRRFTSSQPYPKPIVLEMGSKNPTIVTDKADVKKAVLGVIRAAFGYDGQKCSATSRLYVQKGVKNRFLEELVKETSALKIGDPRRREVFMGPVINKRAVENFKRYVETAKKDGGEILYGGEVLSGGEYDKGYYVQPTIIDGLPRDHILFKQELFLPILVVSEFETLEEAVREANNTEYGLTAGIFSEDGEEIEYFFNNIQFGVTYANRRGGATTGAWPGAQTFVGWKASGATGKGVGGPHYLLTFLREQARTNVVEGQ</sequence>
<dbReference type="SUPFAM" id="SSF53720">
    <property type="entry name" value="ALDH-like"/>
    <property type="match status" value="1"/>
</dbReference>
<evidence type="ECO:0000313" key="4">
    <source>
        <dbReference type="EMBL" id="HHK68028.1"/>
    </source>
</evidence>
<dbReference type="InterPro" id="IPR050485">
    <property type="entry name" value="Proline_metab_enzyme"/>
</dbReference>
<dbReference type="PANTHER" id="PTHR42862">
    <property type="entry name" value="DELTA-1-PYRROLINE-5-CARBOXYLATE DEHYDROGENASE 1, ISOFORM A-RELATED"/>
    <property type="match status" value="1"/>
</dbReference>
<keyword evidence="1" id="KW-0560">Oxidoreductase</keyword>
<dbReference type="Gene3D" id="3.40.309.10">
    <property type="entry name" value="Aldehyde Dehydrogenase, Chain A, domain 2"/>
    <property type="match status" value="1"/>
</dbReference>
<name>A0A7C5QCQ4_CALS0</name>
<dbReference type="EMBL" id="DRWN01000022">
    <property type="protein sequence ID" value="HHK68028.1"/>
    <property type="molecule type" value="Genomic_DNA"/>
</dbReference>
<dbReference type="InterPro" id="IPR016163">
    <property type="entry name" value="Ald_DH_C"/>
</dbReference>
<protein>
    <submittedName>
        <fullName evidence="4">Aldehyde dehydrogenase family protein</fullName>
    </submittedName>
</protein>
<dbReference type="GO" id="GO:0010133">
    <property type="term" value="P:L-proline catabolic process to L-glutamate"/>
    <property type="evidence" value="ECO:0007669"/>
    <property type="project" value="TreeGrafter"/>
</dbReference>
<evidence type="ECO:0000256" key="1">
    <source>
        <dbReference type="ARBA" id="ARBA00023002"/>
    </source>
</evidence>
<dbReference type="FunFam" id="3.40.309.10:FF:000005">
    <property type="entry name" value="1-pyrroline-5-carboxylate dehydrogenase 1"/>
    <property type="match status" value="1"/>
</dbReference>